<evidence type="ECO:0000256" key="1">
    <source>
        <dbReference type="SAM" id="SignalP"/>
    </source>
</evidence>
<gene>
    <name evidence="2" type="ORF">D5R55_21375</name>
</gene>
<dbReference type="Proteomes" id="UP000277191">
    <property type="component" value="Chromosome 2"/>
</dbReference>
<keyword evidence="1" id="KW-0732">Signal</keyword>
<feature type="chain" id="PRO_5019199786" description="Porin" evidence="1">
    <location>
        <begin position="24"/>
        <end position="420"/>
    </location>
</feature>
<name>A0A3S9NCN7_9BURK</name>
<accession>A0A3S9NCN7</accession>
<dbReference type="RefSeq" id="WP_126365526.1">
    <property type="nucleotide sequence ID" value="NZ_CP034546.1"/>
</dbReference>
<protein>
    <recommendedName>
        <fullName evidence="4">Porin</fullName>
    </recommendedName>
</protein>
<evidence type="ECO:0000313" key="3">
    <source>
        <dbReference type="Proteomes" id="UP000277191"/>
    </source>
</evidence>
<organism evidence="2 3">
    <name type="scientific">Burkholderia cenocepacia</name>
    <dbReference type="NCBI Taxonomy" id="95486"/>
    <lineage>
        <taxon>Bacteria</taxon>
        <taxon>Pseudomonadati</taxon>
        <taxon>Pseudomonadota</taxon>
        <taxon>Betaproteobacteria</taxon>
        <taxon>Burkholderiales</taxon>
        <taxon>Burkholderiaceae</taxon>
        <taxon>Burkholderia</taxon>
        <taxon>Burkholderia cepacia complex</taxon>
    </lineage>
</organism>
<dbReference type="AlphaFoldDB" id="A0A3S9NCN7"/>
<proteinExistence type="predicted"/>
<evidence type="ECO:0000313" key="2">
    <source>
        <dbReference type="EMBL" id="AZQ53495.1"/>
    </source>
</evidence>
<evidence type="ECO:0008006" key="4">
    <source>
        <dbReference type="Google" id="ProtNLM"/>
    </source>
</evidence>
<reference evidence="2 3" key="1">
    <citation type="submission" date="2018-12" db="EMBL/GenBank/DDBJ databases">
        <title>Cadmium resistance mechanism in endophytic bacteria Burkholderia cenocepacia YG-3.</title>
        <authorList>
            <person name="Zhang X."/>
            <person name="Wang X."/>
            <person name="Zhu Y."/>
        </authorList>
    </citation>
    <scope>NUCLEOTIDE SEQUENCE [LARGE SCALE GENOMIC DNA]</scope>
    <source>
        <strain evidence="2 3">YG-3</strain>
    </source>
</reference>
<sequence length="420" mass="45474">MARARVAVLVCAAGVATAQPALAAGDADGDALRLADTAASAPVTPSNWRGTFEAAVANYTAANQAAPVTLNDNARVSNTLSYDGTSGNWRAIVSNRFDAGWRAGTSRYNAVDTLKQAYVSWQASPNALVDLGRVNLREGVASGFNPTDFFKVGALRSIVSIDPESLRENRLGSVMMRGQLLWSSGSMTALVSPRLDTHPNNATFNPDLGATNARTRYMLSGSQRLFGNFSPQWLLYGGEGIAPQLGVNATTLIDDATVGFVEYAVGRGSAVVDFAQTASSWTSKLATGVTHTFGNKLSLTLEYDYDGASASGTAWRTLQGDPSRYWRYRDMAGTAQELMTRRSLFVYASMPDVFVQHLGLTAMARYNLDDHSYFTWLEARYHWPRTDCAVQWQSNHGSARSVYGAQAQSEIVQAIATFFF</sequence>
<feature type="signal peptide" evidence="1">
    <location>
        <begin position="1"/>
        <end position="23"/>
    </location>
</feature>
<dbReference type="EMBL" id="CP034546">
    <property type="protein sequence ID" value="AZQ53495.1"/>
    <property type="molecule type" value="Genomic_DNA"/>
</dbReference>